<dbReference type="InterPro" id="IPR034694">
    <property type="entry name" value="HPF_long/plastid"/>
</dbReference>
<dbReference type="AlphaFoldDB" id="A0A147E7B5"/>
<gene>
    <name evidence="6" type="primary">raiA</name>
    <name evidence="2" type="synonym">hpf</name>
    <name evidence="5" type="ORF">A5N15_05415</name>
    <name evidence="4" type="ORF">AN277_0204405</name>
    <name evidence="6" type="ORF">I6G21_00375</name>
</gene>
<evidence type="ECO:0000313" key="6">
    <source>
        <dbReference type="EMBL" id="QPT53716.1"/>
    </source>
</evidence>
<dbReference type="Gene3D" id="3.30.160.100">
    <property type="entry name" value="Ribosome hibernation promotion factor-like"/>
    <property type="match status" value="1"/>
</dbReference>
<comment type="similarity">
    <text evidence="2">Belongs to the HPF/YfiA ribosome-associated protein family. Long HPF subfamily.</text>
</comment>
<evidence type="ECO:0000256" key="1">
    <source>
        <dbReference type="ARBA" id="ARBA00022845"/>
    </source>
</evidence>
<protein>
    <recommendedName>
        <fullName evidence="2">Ribosome hibernation promoting factor</fullName>
        <shortName evidence="2">HPF</shortName>
    </recommendedName>
</protein>
<reference evidence="4" key="2">
    <citation type="submission" date="2016-04" db="EMBL/GenBank/DDBJ databases">
        <authorList>
            <person name="Evans L.H."/>
            <person name="Alamgir A."/>
            <person name="Owens N."/>
            <person name="Weber N.D."/>
            <person name="Virtaneva K."/>
            <person name="Barbian K."/>
            <person name="Babar A."/>
            <person name="Rosenke K."/>
        </authorList>
    </citation>
    <scope>NUCLEOTIDE SEQUENCE [LARGE SCALE GENOMIC DNA]</scope>
    <source>
        <strain evidence="4">RUTW2-3</strain>
    </source>
</reference>
<dbReference type="InterPro" id="IPR036567">
    <property type="entry name" value="RHF-like"/>
</dbReference>
<dbReference type="InterPro" id="IPR038416">
    <property type="entry name" value="Ribosom_S30AE_C_sf"/>
</dbReference>
<keyword evidence="7" id="KW-1185">Reference proteome</keyword>
<dbReference type="Proteomes" id="UP000092021">
    <property type="component" value="Unassembled WGS sequence"/>
</dbReference>
<evidence type="ECO:0000313" key="7">
    <source>
        <dbReference type="Proteomes" id="UP000053171"/>
    </source>
</evidence>
<dbReference type="HAMAP" id="MF_00839">
    <property type="entry name" value="HPF"/>
    <property type="match status" value="1"/>
</dbReference>
<dbReference type="Proteomes" id="UP000594975">
    <property type="component" value="Chromosome"/>
</dbReference>
<dbReference type="EMBL" id="LJBJ02000006">
    <property type="protein sequence ID" value="OAX52215.1"/>
    <property type="molecule type" value="Genomic_DNA"/>
</dbReference>
<accession>A0A147E7B5</accession>
<comment type="subunit">
    <text evidence="2">Interacts with 100S ribosomes.</text>
</comment>
<evidence type="ECO:0000313" key="4">
    <source>
        <dbReference type="EMBL" id="OAX52215.1"/>
    </source>
</evidence>
<dbReference type="CDD" id="cd00552">
    <property type="entry name" value="RaiA"/>
    <property type="match status" value="1"/>
</dbReference>
<dbReference type="InterPro" id="IPR050574">
    <property type="entry name" value="HPF/YfiA_ribosome-assoc"/>
</dbReference>
<evidence type="ECO:0000259" key="3">
    <source>
        <dbReference type="Pfam" id="PF16321"/>
    </source>
</evidence>
<dbReference type="EMBL" id="LWGZ01000472">
    <property type="protein sequence ID" value="OAX61100.1"/>
    <property type="molecule type" value="Genomic_DNA"/>
</dbReference>
<dbReference type="PANTHER" id="PTHR33231">
    <property type="entry name" value="30S RIBOSOMAL PROTEIN"/>
    <property type="match status" value="1"/>
</dbReference>
<dbReference type="Proteomes" id="UP000053171">
    <property type="component" value="Unassembled WGS sequence"/>
</dbReference>
<comment type="function">
    <text evidence="2">Required for dimerization of active 70S ribosomes into 100S ribosomes in stationary phase; 100S ribosomes are translationally inactive and sometimes present during exponential growth.</text>
</comment>
<keyword evidence="2" id="KW-0963">Cytoplasm</keyword>
<keyword evidence="4" id="KW-0689">Ribosomal protein</keyword>
<evidence type="ECO:0000256" key="2">
    <source>
        <dbReference type="HAMAP-Rule" id="MF_00839"/>
    </source>
</evidence>
<evidence type="ECO:0000313" key="5">
    <source>
        <dbReference type="EMBL" id="OAX61100.1"/>
    </source>
</evidence>
<dbReference type="GO" id="GO:0043024">
    <property type="term" value="F:ribosomal small subunit binding"/>
    <property type="evidence" value="ECO:0007669"/>
    <property type="project" value="TreeGrafter"/>
</dbReference>
<proteinExistence type="inferred from homology"/>
<keyword evidence="4" id="KW-0687">Ribonucleoprotein</keyword>
<dbReference type="GeneID" id="61261803"/>
<reference evidence="7" key="1">
    <citation type="submission" date="2016-04" db="EMBL/GenBank/DDBJ databases">
        <authorList>
            <person name="Waterworth S."/>
            <person name="Matcher G."/>
        </authorList>
    </citation>
    <scope>NUCLEOTIDE SEQUENCE [LARGE SCALE GENOMIC DNA]</scope>
    <source>
        <strain evidence="7">RuSp02-3</strain>
    </source>
</reference>
<dbReference type="PATRIC" id="fig|37923.10.peg.1271"/>
<comment type="subcellular location">
    <subcellularLocation>
        <location evidence="2">Cytoplasm</location>
    </subcellularLocation>
</comment>
<organism evidence="4 7">
    <name type="scientific">Rothia kristinae</name>
    <dbReference type="NCBI Taxonomy" id="37923"/>
    <lineage>
        <taxon>Bacteria</taxon>
        <taxon>Bacillati</taxon>
        <taxon>Actinomycetota</taxon>
        <taxon>Actinomycetes</taxon>
        <taxon>Micrococcales</taxon>
        <taxon>Micrococcaceae</taxon>
        <taxon>Rothia</taxon>
    </lineage>
</organism>
<dbReference type="InterPro" id="IPR032528">
    <property type="entry name" value="Ribosom_S30AE_C"/>
</dbReference>
<dbReference type="PANTHER" id="PTHR33231:SF1">
    <property type="entry name" value="30S RIBOSOMAL PROTEIN"/>
    <property type="match status" value="1"/>
</dbReference>
<dbReference type="InterPro" id="IPR003489">
    <property type="entry name" value="RHF/RaiA"/>
</dbReference>
<dbReference type="EMBL" id="CP065738">
    <property type="protein sequence ID" value="QPT53716.1"/>
    <property type="molecule type" value="Genomic_DNA"/>
</dbReference>
<feature type="domain" description="Sigma 54 modulation/S30EA ribosomal protein C-terminal" evidence="3">
    <location>
        <begin position="160"/>
        <end position="210"/>
    </location>
</feature>
<reference evidence="4 7" key="3">
    <citation type="submission" date="2016-06" db="EMBL/GenBank/DDBJ databases">
        <title>Identification of putative biosynthetic pathways for the production of bioactive secondary metabolites by the marine actinomycete Kocuria kristinae RUTW2-3.</title>
        <authorList>
            <person name="Waterworth S.C."/>
            <person name="Walmsley T.A."/>
            <person name="Matongo T."/>
            <person name="Davies-Coleman M.T."/>
            <person name="Dorrington R.A."/>
        </authorList>
    </citation>
    <scope>NUCLEOTIDE SEQUENCE [LARGE SCALE GENOMIC DNA]</scope>
    <source>
        <strain evidence="7">RuSp02-3</strain>
        <strain evidence="4">RUTW2-3</strain>
        <strain evidence="5 8">RUTW4-5</strain>
    </source>
</reference>
<evidence type="ECO:0000313" key="8">
    <source>
        <dbReference type="Proteomes" id="UP000092021"/>
    </source>
</evidence>
<dbReference type="GO" id="GO:0045900">
    <property type="term" value="P:negative regulation of translational elongation"/>
    <property type="evidence" value="ECO:0007669"/>
    <property type="project" value="TreeGrafter"/>
</dbReference>
<dbReference type="STRING" id="37923.BK826_03215"/>
<dbReference type="Pfam" id="PF16321">
    <property type="entry name" value="Ribosom_S30AE_C"/>
    <property type="match status" value="1"/>
</dbReference>
<name>A0A147E7B5_9MICC</name>
<dbReference type="Gene3D" id="3.30.505.50">
    <property type="entry name" value="Sigma 54 modulation/S30EA ribosomal protein, C-terminal domain"/>
    <property type="match status" value="1"/>
</dbReference>
<dbReference type="SUPFAM" id="SSF69754">
    <property type="entry name" value="Ribosome binding protein Y (YfiA homologue)"/>
    <property type="match status" value="1"/>
</dbReference>
<evidence type="ECO:0000313" key="9">
    <source>
        <dbReference type="Proteomes" id="UP000594975"/>
    </source>
</evidence>
<dbReference type="KEGG" id="rkr:I6G21_00375"/>
<dbReference type="Pfam" id="PF02482">
    <property type="entry name" value="Ribosomal_S30AE"/>
    <property type="match status" value="1"/>
</dbReference>
<sequence>MELTVYGRNVKVPERMREYVEEKVEKFEKLNDRVESIDVKVAKVGSGPQSITVEITVHGPGPVLRAEATGADKFAVFDDAYGKLLERLRRARDRRKIRRGHARPQSVSEATGALPVIEAGQQQARIELPAEEASAEEVPVEEAAFDQDYPLTAEISPVQIRRKTFPAEQLSVDQAVDRMELVGHDFYLFIDEELGRPAAVYRRKGWTYGVITLGEDAPEEGTTETRVYQAS</sequence>
<dbReference type="GO" id="GO:0022627">
    <property type="term" value="C:cytosolic small ribosomal subunit"/>
    <property type="evidence" value="ECO:0007669"/>
    <property type="project" value="TreeGrafter"/>
</dbReference>
<reference evidence="6 9" key="4">
    <citation type="submission" date="2020-12" db="EMBL/GenBank/DDBJ databases">
        <title>FDA dAtabase for Regulatory Grade micrObial Sequences (FDA-ARGOS): Supporting development and validation of Infectious Disease Dx tests.</title>
        <authorList>
            <person name="Sproer C."/>
            <person name="Gronow S."/>
            <person name="Severitt S."/>
            <person name="Schroder I."/>
            <person name="Tallon L."/>
            <person name="Sadzewicz L."/>
            <person name="Zhao X."/>
            <person name="Boylan J."/>
            <person name="Ott S."/>
            <person name="Bowen H."/>
            <person name="Vavikolanu K."/>
            <person name="Mehta A."/>
            <person name="Aluvathingal J."/>
            <person name="Nadendla S."/>
            <person name="Lowell S."/>
            <person name="Myers T."/>
            <person name="Yan Y."/>
            <person name="Sichtig H."/>
        </authorList>
    </citation>
    <scope>NUCLEOTIDE SEQUENCE [LARGE SCALE GENOMIC DNA]</scope>
    <source>
        <strain evidence="6 9">FDAARGOS_864</strain>
    </source>
</reference>
<keyword evidence="1 2" id="KW-0810">Translation regulation</keyword>
<dbReference type="NCBIfam" id="TIGR00741">
    <property type="entry name" value="yfiA"/>
    <property type="match status" value="1"/>
</dbReference>
<dbReference type="RefSeq" id="WP_058731373.1">
    <property type="nucleotide sequence ID" value="NZ_CP065738.1"/>
</dbReference>